<comment type="similarity">
    <text evidence="6">Belongs to the archaeal Rpo11/eukaryotic RPB11/RPC19 RNA polymerase subunit family.</text>
</comment>
<dbReference type="Pfam" id="PF13656">
    <property type="entry name" value="RNA_pol_L_2"/>
    <property type="match status" value="1"/>
</dbReference>
<dbReference type="HAMAP" id="MF_00261">
    <property type="entry name" value="RNApol_arch_Rpo11"/>
    <property type="match status" value="1"/>
</dbReference>
<protein>
    <recommendedName>
        <fullName evidence="2">DNA-directed RNA polymerases I and III subunit RPAC2</fullName>
    </recommendedName>
    <alternativeName>
        <fullName evidence="7">DNA-directed RNA polymerase I subunit D</fullName>
    </alternativeName>
</protein>
<dbReference type="GO" id="GO:0006362">
    <property type="term" value="P:transcription elongation by RNA polymerase I"/>
    <property type="evidence" value="ECO:0007669"/>
    <property type="project" value="TreeGrafter"/>
</dbReference>
<dbReference type="InterPro" id="IPR008193">
    <property type="entry name" value="RNA_pol_Rpb11_13-16kDa_CS"/>
</dbReference>
<dbReference type="PROSITE" id="PS01154">
    <property type="entry name" value="RNA_POL_L_13KD"/>
    <property type="match status" value="1"/>
</dbReference>
<dbReference type="PANTHER" id="PTHR13946">
    <property type="entry name" value="DNA-DIRECTED RNA POLYMERASE I,II,III"/>
    <property type="match status" value="1"/>
</dbReference>
<dbReference type="Gene3D" id="3.30.1360.10">
    <property type="entry name" value="RNA polymerase, RBP11-like subunit"/>
    <property type="match status" value="1"/>
</dbReference>
<evidence type="ECO:0000256" key="4">
    <source>
        <dbReference type="ARBA" id="ARBA00023163"/>
    </source>
</evidence>
<dbReference type="GO" id="GO:0005736">
    <property type="term" value="C:RNA polymerase I complex"/>
    <property type="evidence" value="ECO:0007669"/>
    <property type="project" value="TreeGrafter"/>
</dbReference>
<keyword evidence="4" id="KW-0804">Transcription</keyword>
<dbReference type="GO" id="GO:0046983">
    <property type="term" value="F:protein dimerization activity"/>
    <property type="evidence" value="ECO:0007669"/>
    <property type="project" value="InterPro"/>
</dbReference>
<dbReference type="InterPro" id="IPR033898">
    <property type="entry name" value="RNAP_AC19"/>
</dbReference>
<proteinExistence type="inferred from homology"/>
<dbReference type="FunFam" id="3.30.1360.10:FF:000006">
    <property type="entry name" value="DNA-directed RNA polymerases I and III subunit RPAC2"/>
    <property type="match status" value="1"/>
</dbReference>
<keyword evidence="5" id="KW-0539">Nucleus</keyword>
<dbReference type="CDD" id="cd07029">
    <property type="entry name" value="RNAP_I_III_AC19"/>
    <property type="match status" value="1"/>
</dbReference>
<sequence>MANPHTVNKKPSLEVLEAKGDGDESFQTFILNDEDHTLGNALKYILNKNPNVSFVGYSITHPSESKINLRIQTTGVPAVDVLRQGLKDLKKMCGYMLTTFESATKYKKGFKAEEGRIQSAEYVVIFL</sequence>
<dbReference type="EMBL" id="HACG01027462">
    <property type="protein sequence ID" value="CEK74327.1"/>
    <property type="molecule type" value="Transcribed_RNA"/>
</dbReference>
<evidence type="ECO:0000256" key="7">
    <source>
        <dbReference type="ARBA" id="ARBA00031757"/>
    </source>
</evidence>
<keyword evidence="3" id="KW-0240">DNA-directed RNA polymerase</keyword>
<dbReference type="GO" id="GO:0003677">
    <property type="term" value="F:DNA binding"/>
    <property type="evidence" value="ECO:0007669"/>
    <property type="project" value="InterPro"/>
</dbReference>
<dbReference type="GO" id="GO:0006383">
    <property type="term" value="P:transcription by RNA polymerase III"/>
    <property type="evidence" value="ECO:0007669"/>
    <property type="project" value="TreeGrafter"/>
</dbReference>
<organism evidence="9">
    <name type="scientific">Arion vulgaris</name>
    <dbReference type="NCBI Taxonomy" id="1028688"/>
    <lineage>
        <taxon>Eukaryota</taxon>
        <taxon>Metazoa</taxon>
        <taxon>Spiralia</taxon>
        <taxon>Lophotrochozoa</taxon>
        <taxon>Mollusca</taxon>
        <taxon>Gastropoda</taxon>
        <taxon>Heterobranchia</taxon>
        <taxon>Euthyneura</taxon>
        <taxon>Panpulmonata</taxon>
        <taxon>Eupulmonata</taxon>
        <taxon>Stylommatophora</taxon>
        <taxon>Helicina</taxon>
        <taxon>Arionoidea</taxon>
        <taxon>Arionidae</taxon>
        <taxon>Arion</taxon>
    </lineage>
</organism>
<dbReference type="AlphaFoldDB" id="A0A0B7A167"/>
<dbReference type="GO" id="GO:0003899">
    <property type="term" value="F:DNA-directed RNA polymerase activity"/>
    <property type="evidence" value="ECO:0007669"/>
    <property type="project" value="InterPro"/>
</dbReference>
<reference evidence="9" key="1">
    <citation type="submission" date="2014-12" db="EMBL/GenBank/DDBJ databases">
        <title>Insight into the proteome of Arion vulgaris.</title>
        <authorList>
            <person name="Aradska J."/>
            <person name="Bulat T."/>
            <person name="Smidak R."/>
            <person name="Sarate P."/>
            <person name="Gangsoo J."/>
            <person name="Sialana F."/>
            <person name="Bilban M."/>
            <person name="Lubec G."/>
        </authorList>
    </citation>
    <scope>NUCLEOTIDE SEQUENCE</scope>
    <source>
        <tissue evidence="9">Skin</tissue>
    </source>
</reference>
<dbReference type="InterPro" id="IPR022905">
    <property type="entry name" value="Rpo11-like"/>
</dbReference>
<gene>
    <name evidence="9" type="primary">ORF90601</name>
</gene>
<name>A0A0B7A167_9EUPU</name>
<evidence type="ECO:0000256" key="2">
    <source>
        <dbReference type="ARBA" id="ARBA00022079"/>
    </source>
</evidence>
<dbReference type="PANTHER" id="PTHR13946:SF28">
    <property type="entry name" value="DNA-DIRECTED RNA POLYMERASES I AND III SUBUNIT RPAC2"/>
    <property type="match status" value="1"/>
</dbReference>
<evidence type="ECO:0000259" key="8">
    <source>
        <dbReference type="Pfam" id="PF13656"/>
    </source>
</evidence>
<accession>A0A0B7A167</accession>
<dbReference type="InterPro" id="IPR009025">
    <property type="entry name" value="RBP11-like_dimer"/>
</dbReference>
<dbReference type="GO" id="GO:0005666">
    <property type="term" value="C:RNA polymerase III complex"/>
    <property type="evidence" value="ECO:0007669"/>
    <property type="project" value="TreeGrafter"/>
</dbReference>
<evidence type="ECO:0000256" key="1">
    <source>
        <dbReference type="ARBA" id="ARBA00004123"/>
    </source>
</evidence>
<dbReference type="SUPFAM" id="SSF55257">
    <property type="entry name" value="RBP11-like subunits of RNA polymerase"/>
    <property type="match status" value="1"/>
</dbReference>
<evidence type="ECO:0000313" key="9">
    <source>
        <dbReference type="EMBL" id="CEK74327.1"/>
    </source>
</evidence>
<feature type="domain" description="DNA-directed RNA polymerase RBP11-like dimerisation" evidence="8">
    <location>
        <begin position="28"/>
        <end position="97"/>
    </location>
</feature>
<evidence type="ECO:0000256" key="6">
    <source>
        <dbReference type="ARBA" id="ARBA00025751"/>
    </source>
</evidence>
<dbReference type="InterPro" id="IPR036603">
    <property type="entry name" value="RBP11-like"/>
</dbReference>
<evidence type="ECO:0000256" key="3">
    <source>
        <dbReference type="ARBA" id="ARBA00022478"/>
    </source>
</evidence>
<evidence type="ECO:0000256" key="5">
    <source>
        <dbReference type="ARBA" id="ARBA00023242"/>
    </source>
</evidence>
<comment type="subcellular location">
    <subcellularLocation>
        <location evidence="1">Nucleus</location>
    </subcellularLocation>
</comment>